<dbReference type="RefSeq" id="WP_003515426.1">
    <property type="nucleotide sequence ID" value="NZ_CP013828.1"/>
</dbReference>
<accession>A0AB36TE11</accession>
<dbReference type="EMBL" id="PDBW01000001">
    <property type="protein sequence ID" value="PFH01531.1"/>
    <property type="molecule type" value="Genomic_DNA"/>
</dbReference>
<name>A0AB36TE11_ACETH</name>
<evidence type="ECO:0000313" key="2">
    <source>
        <dbReference type="Proteomes" id="UP000223596"/>
    </source>
</evidence>
<evidence type="ECO:0000313" key="1">
    <source>
        <dbReference type="EMBL" id="PFH01531.1"/>
    </source>
</evidence>
<gene>
    <name evidence="1" type="ORF">M972_11265</name>
</gene>
<organism evidence="1 2">
    <name type="scientific">Acetivibrio thermocellus AD2</name>
    <dbReference type="NCBI Taxonomy" id="1138384"/>
    <lineage>
        <taxon>Bacteria</taxon>
        <taxon>Bacillati</taxon>
        <taxon>Bacillota</taxon>
        <taxon>Clostridia</taxon>
        <taxon>Eubacteriales</taxon>
        <taxon>Oscillospiraceae</taxon>
        <taxon>Acetivibrio</taxon>
    </lineage>
</organism>
<dbReference type="Proteomes" id="UP000223596">
    <property type="component" value="Unassembled WGS sequence"/>
</dbReference>
<dbReference type="AlphaFoldDB" id="A0AB36TE11"/>
<comment type="caution">
    <text evidence="1">The sequence shown here is derived from an EMBL/GenBank/DDBJ whole genome shotgun (WGS) entry which is preliminary data.</text>
</comment>
<reference evidence="1 2" key="1">
    <citation type="submission" date="2017-09" db="EMBL/GenBank/DDBJ databases">
        <title>Evaluation of Pacific Biosciences Sequencing Technology to Finishing C. thermocellum Genome Sequences.</title>
        <authorList>
            <person name="Brown S."/>
        </authorList>
    </citation>
    <scope>NUCLEOTIDE SEQUENCE [LARGE SCALE GENOMIC DNA]</scope>
    <source>
        <strain evidence="1 2">AD2</strain>
    </source>
</reference>
<dbReference type="GeneID" id="35804151"/>
<sequence length="129" mass="14762">MGKIEDLDEEIEEYINQKGLEEIRREELLGGKRIIPQKLDMLPLSLPYKVETVIEKTSVIPSELRESIVFSIGSNYAGNNDLKYEVYTSEIYGKRITLSWSPASSEDEKIINKYGGIFKTPAYLVQMKP</sequence>
<proteinExistence type="predicted"/>
<protein>
    <submittedName>
        <fullName evidence="1">Uncharacterized protein</fullName>
    </submittedName>
</protein>